<reference evidence="9 10" key="1">
    <citation type="journal article" date="2016" name="Nat. Commun.">
        <title>Thousands of microbial genomes shed light on interconnected biogeochemical processes in an aquifer system.</title>
        <authorList>
            <person name="Anantharaman K."/>
            <person name="Brown C.T."/>
            <person name="Hug L.A."/>
            <person name="Sharon I."/>
            <person name="Castelle C.J."/>
            <person name="Probst A.J."/>
            <person name="Thomas B.C."/>
            <person name="Singh A."/>
            <person name="Wilkins M.J."/>
            <person name="Karaoz U."/>
            <person name="Brodie E.L."/>
            <person name="Williams K.H."/>
            <person name="Hubbard S.S."/>
            <person name="Banfield J.F."/>
        </authorList>
    </citation>
    <scope>NUCLEOTIDE SEQUENCE [LARGE SCALE GENOMIC DNA]</scope>
</reference>
<name>A0A1F6W638_9BACT</name>
<comment type="catalytic activity">
    <reaction evidence="6">
        <text>L-threonyl-[protein] + ATP = 3-O-(5'-adenylyl)-L-threonyl-[protein] + diphosphate</text>
        <dbReference type="Rhea" id="RHEA:54292"/>
        <dbReference type="Rhea" id="RHEA-COMP:11060"/>
        <dbReference type="Rhea" id="RHEA-COMP:13847"/>
        <dbReference type="ChEBI" id="CHEBI:30013"/>
        <dbReference type="ChEBI" id="CHEBI:30616"/>
        <dbReference type="ChEBI" id="CHEBI:33019"/>
        <dbReference type="ChEBI" id="CHEBI:138113"/>
        <dbReference type="EC" id="2.7.7.108"/>
    </reaction>
</comment>
<keyword evidence="1" id="KW-0808">Transferase</keyword>
<protein>
    <recommendedName>
        <fullName evidence="5">protein adenylyltransferase</fullName>
        <ecNumber evidence="5">2.7.7.108</ecNumber>
    </recommendedName>
</protein>
<comment type="caution">
    <text evidence="9">The sequence shown here is derived from an EMBL/GenBank/DDBJ whole genome shotgun (WGS) entry which is preliminary data.</text>
</comment>
<accession>A0A1F6W638</accession>
<sequence length="202" mass="23501">MAGHSRYNITNKKAGIERGVLKNKLRIFDQKQLDDAEAILLADAYEFFLSKENPEKINFDVEFLFSIHKYFLSTLYEWAGNKRKVNLSKGKMMFASVDHLDLALKYLDDILKKNLPKKKETKNNIAYKIAFIHNEYNAIHPFRDGNGRTIRLFLDLLVLSAGYEMIDWDSKSKNEYMKACVSGAIGDHKPMTNFIFKRLYLC</sequence>
<evidence type="ECO:0000313" key="9">
    <source>
        <dbReference type="EMBL" id="OGI77145.1"/>
    </source>
</evidence>
<keyword evidence="3" id="KW-0547">Nucleotide-binding</keyword>
<dbReference type="PANTHER" id="PTHR39560">
    <property type="entry name" value="PROTEIN ADENYLYLTRANSFERASE FIC-RELATED"/>
    <property type="match status" value="1"/>
</dbReference>
<keyword evidence="2" id="KW-0548">Nucleotidyltransferase</keyword>
<dbReference type="Proteomes" id="UP000178374">
    <property type="component" value="Unassembled WGS sequence"/>
</dbReference>
<dbReference type="GO" id="GO:0005524">
    <property type="term" value="F:ATP binding"/>
    <property type="evidence" value="ECO:0007669"/>
    <property type="project" value="UniProtKB-KW"/>
</dbReference>
<evidence type="ECO:0000256" key="1">
    <source>
        <dbReference type="ARBA" id="ARBA00022679"/>
    </source>
</evidence>
<evidence type="ECO:0000313" key="10">
    <source>
        <dbReference type="Proteomes" id="UP000178374"/>
    </source>
</evidence>
<evidence type="ECO:0000256" key="3">
    <source>
        <dbReference type="ARBA" id="ARBA00022741"/>
    </source>
</evidence>
<dbReference type="SUPFAM" id="SSF140931">
    <property type="entry name" value="Fic-like"/>
    <property type="match status" value="1"/>
</dbReference>
<comment type="catalytic activity">
    <reaction evidence="7">
        <text>L-tyrosyl-[protein] + ATP = O-(5'-adenylyl)-L-tyrosyl-[protein] + diphosphate</text>
        <dbReference type="Rhea" id="RHEA:54288"/>
        <dbReference type="Rhea" id="RHEA-COMP:10136"/>
        <dbReference type="Rhea" id="RHEA-COMP:13846"/>
        <dbReference type="ChEBI" id="CHEBI:30616"/>
        <dbReference type="ChEBI" id="CHEBI:33019"/>
        <dbReference type="ChEBI" id="CHEBI:46858"/>
        <dbReference type="ChEBI" id="CHEBI:83624"/>
        <dbReference type="EC" id="2.7.7.108"/>
    </reaction>
</comment>
<evidence type="ECO:0000256" key="2">
    <source>
        <dbReference type="ARBA" id="ARBA00022695"/>
    </source>
</evidence>
<organism evidence="9 10">
    <name type="scientific">Candidatus Nomurabacteria bacterium RIFCSPHIGHO2_02_FULL_37_13</name>
    <dbReference type="NCBI Taxonomy" id="1801750"/>
    <lineage>
        <taxon>Bacteria</taxon>
        <taxon>Candidatus Nomuraibacteriota</taxon>
    </lineage>
</organism>
<keyword evidence="4" id="KW-0067">ATP-binding</keyword>
<dbReference type="PROSITE" id="PS51459">
    <property type="entry name" value="FIDO"/>
    <property type="match status" value="1"/>
</dbReference>
<evidence type="ECO:0000259" key="8">
    <source>
        <dbReference type="PROSITE" id="PS51459"/>
    </source>
</evidence>
<gene>
    <name evidence="9" type="ORF">A3B85_01730</name>
</gene>
<dbReference type="AlphaFoldDB" id="A0A1F6W638"/>
<dbReference type="EC" id="2.7.7.108" evidence="5"/>
<dbReference type="EMBL" id="MFUA01000014">
    <property type="protein sequence ID" value="OGI77145.1"/>
    <property type="molecule type" value="Genomic_DNA"/>
</dbReference>
<feature type="domain" description="Fido" evidence="8">
    <location>
        <begin position="59"/>
        <end position="197"/>
    </location>
</feature>
<dbReference type="STRING" id="1801750.A3B85_01730"/>
<proteinExistence type="predicted"/>
<dbReference type="Pfam" id="PF02661">
    <property type="entry name" value="Fic"/>
    <property type="match status" value="1"/>
</dbReference>
<dbReference type="Gene3D" id="1.10.3290.10">
    <property type="entry name" value="Fido-like domain"/>
    <property type="match status" value="1"/>
</dbReference>
<evidence type="ECO:0000256" key="6">
    <source>
        <dbReference type="ARBA" id="ARBA00047939"/>
    </source>
</evidence>
<dbReference type="InterPro" id="IPR036597">
    <property type="entry name" value="Fido-like_dom_sf"/>
</dbReference>
<evidence type="ECO:0000256" key="7">
    <source>
        <dbReference type="ARBA" id="ARBA00048696"/>
    </source>
</evidence>
<dbReference type="GO" id="GO:0070733">
    <property type="term" value="F:AMPylase activity"/>
    <property type="evidence" value="ECO:0007669"/>
    <property type="project" value="UniProtKB-EC"/>
</dbReference>
<dbReference type="GO" id="GO:0051302">
    <property type="term" value="P:regulation of cell division"/>
    <property type="evidence" value="ECO:0007669"/>
    <property type="project" value="TreeGrafter"/>
</dbReference>
<evidence type="ECO:0000256" key="4">
    <source>
        <dbReference type="ARBA" id="ARBA00022840"/>
    </source>
</evidence>
<dbReference type="InterPro" id="IPR003812">
    <property type="entry name" value="Fido"/>
</dbReference>
<evidence type="ECO:0000256" key="5">
    <source>
        <dbReference type="ARBA" id="ARBA00034531"/>
    </source>
</evidence>
<dbReference type="PANTHER" id="PTHR39560:SF1">
    <property type="entry name" value="PROTEIN ADENYLYLTRANSFERASE FIC-RELATED"/>
    <property type="match status" value="1"/>
</dbReference>